<dbReference type="SMART" id="SM00326">
    <property type="entry name" value="SH3"/>
    <property type="match status" value="1"/>
</dbReference>
<feature type="domain" description="SH3" evidence="4">
    <location>
        <begin position="85"/>
        <end position="146"/>
    </location>
</feature>
<feature type="compositionally biased region" description="Pro residues" evidence="3">
    <location>
        <begin position="651"/>
        <end position="660"/>
    </location>
</feature>
<dbReference type="GO" id="GO:0008104">
    <property type="term" value="P:intracellular protein localization"/>
    <property type="evidence" value="ECO:0007669"/>
    <property type="project" value="TreeGrafter"/>
</dbReference>
<gene>
    <name evidence="6" type="ORF">BCR42DRAFT_403498</name>
</gene>
<feature type="region of interest" description="Disordered" evidence="3">
    <location>
        <begin position="645"/>
        <end position="721"/>
    </location>
</feature>
<dbReference type="InterPro" id="IPR029071">
    <property type="entry name" value="Ubiquitin-like_domsf"/>
</dbReference>
<feature type="compositionally biased region" description="Polar residues" evidence="3">
    <location>
        <begin position="754"/>
        <end position="767"/>
    </location>
</feature>
<dbReference type="Pfam" id="PF00788">
    <property type="entry name" value="RA"/>
    <property type="match status" value="1"/>
</dbReference>
<dbReference type="STRING" id="90262.A0A1X2IZJ0"/>
<dbReference type="Pfam" id="PF00018">
    <property type="entry name" value="SH3_1"/>
    <property type="match status" value="1"/>
</dbReference>
<feature type="region of interest" description="Disordered" evidence="3">
    <location>
        <begin position="476"/>
        <end position="510"/>
    </location>
</feature>
<dbReference type="CDD" id="cd17043">
    <property type="entry name" value="RA"/>
    <property type="match status" value="1"/>
</dbReference>
<keyword evidence="7" id="KW-1185">Reference proteome</keyword>
<dbReference type="PROSITE" id="PS50200">
    <property type="entry name" value="RA"/>
    <property type="match status" value="1"/>
</dbReference>
<evidence type="ECO:0000313" key="6">
    <source>
        <dbReference type="EMBL" id="ORZ24710.1"/>
    </source>
</evidence>
<feature type="region of interest" description="Disordered" evidence="3">
    <location>
        <begin position="254"/>
        <end position="273"/>
    </location>
</feature>
<dbReference type="AlphaFoldDB" id="A0A1X2IZJ0"/>
<dbReference type="PROSITE" id="PS50002">
    <property type="entry name" value="SH3"/>
    <property type="match status" value="1"/>
</dbReference>
<dbReference type="InterPro" id="IPR036028">
    <property type="entry name" value="SH3-like_dom_sf"/>
</dbReference>
<dbReference type="Gene3D" id="2.30.30.40">
    <property type="entry name" value="SH3 Domains"/>
    <property type="match status" value="1"/>
</dbReference>
<dbReference type="GO" id="GO:0007165">
    <property type="term" value="P:signal transduction"/>
    <property type="evidence" value="ECO:0007669"/>
    <property type="project" value="InterPro"/>
</dbReference>
<feature type="region of interest" description="Disordered" evidence="3">
    <location>
        <begin position="748"/>
        <end position="767"/>
    </location>
</feature>
<evidence type="ECO:0000259" key="5">
    <source>
        <dbReference type="PROSITE" id="PS50200"/>
    </source>
</evidence>
<feature type="region of interest" description="Disordered" evidence="3">
    <location>
        <begin position="289"/>
        <end position="317"/>
    </location>
</feature>
<dbReference type="InterPro" id="IPR053039">
    <property type="entry name" value="Polarity_Bud-Selection_Reg"/>
</dbReference>
<dbReference type="GO" id="GO:0030950">
    <property type="term" value="P:establishment or maintenance of actin cytoskeleton polarity"/>
    <property type="evidence" value="ECO:0007669"/>
    <property type="project" value="TreeGrafter"/>
</dbReference>
<feature type="compositionally biased region" description="Polar residues" evidence="3">
    <location>
        <begin position="698"/>
        <end position="707"/>
    </location>
</feature>
<dbReference type="InterPro" id="IPR000159">
    <property type="entry name" value="RA_dom"/>
</dbReference>
<feature type="domain" description="Ras-associating" evidence="5">
    <location>
        <begin position="323"/>
        <end position="454"/>
    </location>
</feature>
<reference evidence="6 7" key="1">
    <citation type="submission" date="2016-07" db="EMBL/GenBank/DDBJ databases">
        <title>Pervasive Adenine N6-methylation of Active Genes in Fungi.</title>
        <authorList>
            <consortium name="DOE Joint Genome Institute"/>
            <person name="Mondo S.J."/>
            <person name="Dannebaum R.O."/>
            <person name="Kuo R.C."/>
            <person name="Labutti K."/>
            <person name="Haridas S."/>
            <person name="Kuo A."/>
            <person name="Salamov A."/>
            <person name="Ahrendt S.R."/>
            <person name="Lipzen A."/>
            <person name="Sullivan W."/>
            <person name="Andreopoulos W.B."/>
            <person name="Clum A."/>
            <person name="Lindquist E."/>
            <person name="Daum C."/>
            <person name="Ramamoorthy G.K."/>
            <person name="Gryganskyi A."/>
            <person name="Culley D."/>
            <person name="Magnuson J.K."/>
            <person name="James T.Y."/>
            <person name="O'Malley M.A."/>
            <person name="Stajich J.E."/>
            <person name="Spatafora J.W."/>
            <person name="Visel A."/>
            <person name="Grigoriev I.V."/>
        </authorList>
    </citation>
    <scope>NUCLEOTIDE SEQUENCE [LARGE SCALE GENOMIC DNA]</scope>
    <source>
        <strain evidence="6 7">NRRL 1336</strain>
    </source>
</reference>
<dbReference type="InterPro" id="IPR001452">
    <property type="entry name" value="SH3_domain"/>
</dbReference>
<dbReference type="GO" id="GO:0051286">
    <property type="term" value="C:cell tip"/>
    <property type="evidence" value="ECO:0007669"/>
    <property type="project" value="TreeGrafter"/>
</dbReference>
<sequence>MMEYTTGYHHHHRRQHHRLSPSFDSSTNIRSQQMLSTLIHPYTLCDPITETMEETDSIKFELDQEESSDDASCLSSITTFDEETTNDHTVYALHVFIATVEGQISVMRGDKLILLDDTNAYWWLVKIMKTSDIGYIPAENVETPFERLARFNKIRNSEIILLPTSDIKGKHLKSSCYKKVSMAKSVTVQSLIIITDDDSDSHIMKTYEETQVATEKLNSPDEEQENDNCLPTRLSNHALSVGLTQHFIRYQSSRPQSSIADTNSMSNPNITTTTATTKRPVRNLSQILSGSNKNHVPTDEPLSFTSSDSNAGLPHQPNDHLSVLRVFPGNINVKATFNSVLVNENTTAEQLLNFALKRFRLLDSHERPCEGIEYYISVKVSDNDEITLSPHDKPLAMFYSLNTLLTTPMPSLTHIRSKVKLTRIGVTHAAPSNGNATSFGENSVIRFLLNKRIKRINELDGQLRIKIAYYTDASSTSTTSTRSSTGSTSNTRTSRLSQLYRRSNSHQRRLGRLSSSGAFSLSSSPAPDQLLDRIEKLVSVPGYLVVSDLTSLALEKFHIQQGVPYTFTNDKLDKYGMTLVLQGKEHVLNASRCIMDILNDEWLNPKGKDDDGILFVLRKMQSRVRSPPPSPLYEDPTTTTLPIAAAVTNSPSPPPPPPPRSSIDTMTTNHDLCNSSLSLASSSSSSASSSSSPPSLITPDSTTNATGNNNNNNNNKSSPLQQHAKLSTDILLHRIDMTLSSLEKNLLVNPGPTFKTSSRNSLSYAYR</sequence>
<evidence type="ECO:0000313" key="7">
    <source>
        <dbReference type="Proteomes" id="UP000193560"/>
    </source>
</evidence>
<feature type="compositionally biased region" description="Basic residues" evidence="3">
    <location>
        <begin position="8"/>
        <end position="19"/>
    </location>
</feature>
<evidence type="ECO:0000256" key="1">
    <source>
        <dbReference type="ARBA" id="ARBA00022443"/>
    </source>
</evidence>
<protein>
    <recommendedName>
        <fullName evidence="8">SH3 domain-containing protein</fullName>
    </recommendedName>
</protein>
<dbReference type="SUPFAM" id="SSF54236">
    <property type="entry name" value="Ubiquitin-like"/>
    <property type="match status" value="1"/>
</dbReference>
<dbReference type="SUPFAM" id="SSF50044">
    <property type="entry name" value="SH3-domain"/>
    <property type="match status" value="1"/>
</dbReference>
<dbReference type="Gene3D" id="3.10.20.90">
    <property type="entry name" value="Phosphatidylinositol 3-kinase Catalytic Subunit, Chain A, domain 1"/>
    <property type="match status" value="1"/>
</dbReference>
<comment type="caution">
    <text evidence="6">The sequence shown here is derived from an EMBL/GenBank/DDBJ whole genome shotgun (WGS) entry which is preliminary data.</text>
</comment>
<dbReference type="Proteomes" id="UP000193560">
    <property type="component" value="Unassembled WGS sequence"/>
</dbReference>
<evidence type="ECO:0000259" key="4">
    <source>
        <dbReference type="PROSITE" id="PS50002"/>
    </source>
</evidence>
<accession>A0A1X2IZJ0</accession>
<feature type="compositionally biased region" description="Low complexity" evidence="3">
    <location>
        <begin position="675"/>
        <end position="695"/>
    </location>
</feature>
<name>A0A1X2IZJ0_9FUNG</name>
<proteinExistence type="predicted"/>
<feature type="compositionally biased region" description="Polar residues" evidence="3">
    <location>
        <begin position="254"/>
        <end position="270"/>
    </location>
</feature>
<dbReference type="PANTHER" id="PTHR47775">
    <property type="entry name" value="BUD SITE SELECTION PROTEIN 14"/>
    <property type="match status" value="1"/>
</dbReference>
<feature type="compositionally biased region" description="Low complexity" evidence="3">
    <location>
        <begin position="476"/>
        <end position="497"/>
    </location>
</feature>
<dbReference type="GO" id="GO:0015630">
    <property type="term" value="C:microtubule cytoskeleton"/>
    <property type="evidence" value="ECO:0007669"/>
    <property type="project" value="TreeGrafter"/>
</dbReference>
<feature type="compositionally biased region" description="Polar residues" evidence="3">
    <location>
        <begin position="663"/>
        <end position="674"/>
    </location>
</feature>
<keyword evidence="1 2" id="KW-0728">SH3 domain</keyword>
<feature type="region of interest" description="Disordered" evidence="3">
    <location>
        <begin position="1"/>
        <end position="26"/>
    </location>
</feature>
<organism evidence="6 7">
    <name type="scientific">Absidia repens</name>
    <dbReference type="NCBI Taxonomy" id="90262"/>
    <lineage>
        <taxon>Eukaryota</taxon>
        <taxon>Fungi</taxon>
        <taxon>Fungi incertae sedis</taxon>
        <taxon>Mucoromycota</taxon>
        <taxon>Mucoromycotina</taxon>
        <taxon>Mucoromycetes</taxon>
        <taxon>Mucorales</taxon>
        <taxon>Cunninghamellaceae</taxon>
        <taxon>Absidia</taxon>
    </lineage>
</organism>
<dbReference type="OrthoDB" id="196165at2759"/>
<dbReference type="EMBL" id="MCGE01000002">
    <property type="protein sequence ID" value="ORZ24710.1"/>
    <property type="molecule type" value="Genomic_DNA"/>
</dbReference>
<evidence type="ECO:0000256" key="2">
    <source>
        <dbReference type="PROSITE-ProRule" id="PRU00192"/>
    </source>
</evidence>
<evidence type="ECO:0000256" key="3">
    <source>
        <dbReference type="SAM" id="MobiDB-lite"/>
    </source>
</evidence>
<dbReference type="PANTHER" id="PTHR47775:SF1">
    <property type="entry name" value="BUD SITE SELECTION PROTEIN 14"/>
    <property type="match status" value="1"/>
</dbReference>
<evidence type="ECO:0008006" key="8">
    <source>
        <dbReference type="Google" id="ProtNLM"/>
    </source>
</evidence>